<sequence length="260" mass="27427">MSFSETWLALRAGYDTAARSPVLERELARWAAARTAAAGRALSVVDLGAGTGNNQRHLAPRLPVEQSWTLVDADPALLEAARRADPSVAVRGVDLAADLEAAIPETTDLVTASALIDLVSAGWLERLLARVDAVGAALLVVLTYDGRTAWQPPDPVDGRVVELVNRHQRTDKGFGPALGPDAGPALARLAGARVSQATSDWVIAPNDAPMRSALVEGWTAAAIEMSPGEATEIDAWRSRSLGRQARLTVGHLDQLVMPGA</sequence>
<feature type="domain" description="Methyltransferase" evidence="1">
    <location>
        <begin position="44"/>
        <end position="132"/>
    </location>
</feature>
<dbReference type="AlphaFoldDB" id="A0A919CPY5"/>
<keyword evidence="2" id="KW-0808">Transferase</keyword>
<gene>
    <name evidence="2" type="ORF">GCM10017083_25990</name>
</gene>
<organism evidence="2 3">
    <name type="scientific">Thalassobaculum fulvum</name>
    <dbReference type="NCBI Taxonomy" id="1633335"/>
    <lineage>
        <taxon>Bacteria</taxon>
        <taxon>Pseudomonadati</taxon>
        <taxon>Pseudomonadota</taxon>
        <taxon>Alphaproteobacteria</taxon>
        <taxon>Rhodospirillales</taxon>
        <taxon>Thalassobaculaceae</taxon>
        <taxon>Thalassobaculum</taxon>
    </lineage>
</organism>
<dbReference type="InterPro" id="IPR029063">
    <property type="entry name" value="SAM-dependent_MTases_sf"/>
</dbReference>
<keyword evidence="2" id="KW-0489">Methyltransferase</keyword>
<dbReference type="GO" id="GO:0008168">
    <property type="term" value="F:methyltransferase activity"/>
    <property type="evidence" value="ECO:0007669"/>
    <property type="project" value="UniProtKB-KW"/>
</dbReference>
<comment type="caution">
    <text evidence="2">The sequence shown here is derived from an EMBL/GenBank/DDBJ whole genome shotgun (WGS) entry which is preliminary data.</text>
</comment>
<evidence type="ECO:0000313" key="2">
    <source>
        <dbReference type="EMBL" id="GHD51485.1"/>
    </source>
</evidence>
<proteinExistence type="predicted"/>
<name>A0A919CPY5_9PROT</name>
<dbReference type="Gene3D" id="3.40.50.150">
    <property type="entry name" value="Vaccinia Virus protein VP39"/>
    <property type="match status" value="1"/>
</dbReference>
<dbReference type="CDD" id="cd02440">
    <property type="entry name" value="AdoMet_MTases"/>
    <property type="match status" value="1"/>
</dbReference>
<dbReference type="Proteomes" id="UP000630353">
    <property type="component" value="Unassembled WGS sequence"/>
</dbReference>
<dbReference type="EMBL" id="BMZS01000005">
    <property type="protein sequence ID" value="GHD51485.1"/>
    <property type="molecule type" value="Genomic_DNA"/>
</dbReference>
<dbReference type="GO" id="GO:0032259">
    <property type="term" value="P:methylation"/>
    <property type="evidence" value="ECO:0007669"/>
    <property type="project" value="UniProtKB-KW"/>
</dbReference>
<evidence type="ECO:0000259" key="1">
    <source>
        <dbReference type="Pfam" id="PF13649"/>
    </source>
</evidence>
<reference evidence="2" key="2">
    <citation type="submission" date="2020-09" db="EMBL/GenBank/DDBJ databases">
        <authorList>
            <person name="Sun Q."/>
            <person name="Kim S."/>
        </authorList>
    </citation>
    <scope>NUCLEOTIDE SEQUENCE</scope>
    <source>
        <strain evidence="2">KCTC 42651</strain>
    </source>
</reference>
<dbReference type="RefSeq" id="WP_189990180.1">
    <property type="nucleotide sequence ID" value="NZ_BMZS01000005.1"/>
</dbReference>
<reference evidence="2" key="1">
    <citation type="journal article" date="2014" name="Int. J. Syst. Evol. Microbiol.">
        <title>Complete genome sequence of Corynebacterium casei LMG S-19264T (=DSM 44701T), isolated from a smear-ripened cheese.</title>
        <authorList>
            <consortium name="US DOE Joint Genome Institute (JGI-PGF)"/>
            <person name="Walter F."/>
            <person name="Albersmeier A."/>
            <person name="Kalinowski J."/>
            <person name="Ruckert C."/>
        </authorList>
    </citation>
    <scope>NUCLEOTIDE SEQUENCE</scope>
    <source>
        <strain evidence="2">KCTC 42651</strain>
    </source>
</reference>
<protein>
    <submittedName>
        <fullName evidence="2">Trans-aconitate methyltransferase</fullName>
    </submittedName>
</protein>
<dbReference type="SUPFAM" id="SSF53335">
    <property type="entry name" value="S-adenosyl-L-methionine-dependent methyltransferases"/>
    <property type="match status" value="1"/>
</dbReference>
<dbReference type="Pfam" id="PF13649">
    <property type="entry name" value="Methyltransf_25"/>
    <property type="match status" value="1"/>
</dbReference>
<dbReference type="InterPro" id="IPR041698">
    <property type="entry name" value="Methyltransf_25"/>
</dbReference>
<keyword evidence="3" id="KW-1185">Reference proteome</keyword>
<accession>A0A919CPY5</accession>
<evidence type="ECO:0000313" key="3">
    <source>
        <dbReference type="Proteomes" id="UP000630353"/>
    </source>
</evidence>